<protein>
    <recommendedName>
        <fullName evidence="4">Lipopolysaccharide export system permease protein LptF</fullName>
    </recommendedName>
</protein>
<dbReference type="Pfam" id="PF03739">
    <property type="entry name" value="LptF_LptG"/>
    <property type="match status" value="1"/>
</dbReference>
<dbReference type="PANTHER" id="PTHR33529:SF7">
    <property type="entry name" value="LIPOPOLYSACCHARIDE EXPORT SYSTEM PERMEASE PROTEIN LPTF"/>
    <property type="match status" value="1"/>
</dbReference>
<dbReference type="GO" id="GO:0055085">
    <property type="term" value="P:transmembrane transport"/>
    <property type="evidence" value="ECO:0007669"/>
    <property type="project" value="InterPro"/>
</dbReference>
<comment type="subunit">
    <text evidence="11">Component of the lipopolysaccharide transport and assembly complex. The LptBFG transporter is composed of two ATP-binding proteins (LptB) and two transmembrane proteins (LptF and LptG).</text>
</comment>
<evidence type="ECO:0000256" key="10">
    <source>
        <dbReference type="ARBA" id="ARBA00023136"/>
    </source>
</evidence>
<evidence type="ECO:0000256" key="7">
    <source>
        <dbReference type="ARBA" id="ARBA00022519"/>
    </source>
</evidence>
<keyword evidence="13" id="KW-1185">Reference proteome</keyword>
<reference evidence="12 13" key="1">
    <citation type="submission" date="2016-01" db="EMBL/GenBank/DDBJ databases">
        <authorList>
            <person name="McClelland M."/>
            <person name="Jain A."/>
            <person name="Saraogi P."/>
            <person name="Mendelson R."/>
            <person name="Westerman R."/>
            <person name="SanMiguel P."/>
            <person name="Csonka L."/>
        </authorList>
    </citation>
    <scope>NUCLEOTIDE SEQUENCE [LARGE SCALE GENOMIC DNA]</scope>
    <source>
        <strain evidence="12 13">NCPPB 2472</strain>
    </source>
</reference>
<evidence type="ECO:0000313" key="12">
    <source>
        <dbReference type="EMBL" id="AMB88090.1"/>
    </source>
</evidence>
<dbReference type="EMBL" id="CP014135">
    <property type="protein sequence ID" value="AMB88090.1"/>
    <property type="molecule type" value="Genomic_DNA"/>
</dbReference>
<gene>
    <name evidence="12" type="ORF">AWM79_23555</name>
</gene>
<comment type="similarity">
    <text evidence="3">Belongs to the LptF/LptG family.</text>
</comment>
<dbReference type="InterPro" id="IPR030922">
    <property type="entry name" value="LptF"/>
</dbReference>
<keyword evidence="7" id="KW-0997">Cell inner membrane</keyword>
<evidence type="ECO:0000256" key="2">
    <source>
        <dbReference type="ARBA" id="ARBA00004429"/>
    </source>
</evidence>
<keyword evidence="10" id="KW-0472">Membrane</keyword>
<evidence type="ECO:0000256" key="8">
    <source>
        <dbReference type="ARBA" id="ARBA00022692"/>
    </source>
</evidence>
<dbReference type="OrthoDB" id="9778062at2"/>
<evidence type="ECO:0000256" key="9">
    <source>
        <dbReference type="ARBA" id="ARBA00022989"/>
    </source>
</evidence>
<evidence type="ECO:0000313" key="13">
    <source>
        <dbReference type="Proteomes" id="UP000063229"/>
    </source>
</evidence>
<evidence type="ECO:0000256" key="11">
    <source>
        <dbReference type="ARBA" id="ARBA00026081"/>
    </source>
</evidence>
<sequence>MLLIERYIIAEIRRPVSIMVGILTFVFASYSAQRYLTQAANGTLALQSVIDIVIYKVIIALEMLVPVALYASVAIAMGRLYHDSEITAIRASGASPLRLYRAIALISIPIAIAVTILSVYGRPWAYTQAYRLEQESKTDLDVNHLQSQRFNLNPDNGRMILAEQVDHDSGNLKNALIYDPGEGKTRIFRSHLARVVDANPDNPVIAMTTGTSYTLQHAGTKDITLRFNTMDLHLNPIEPEPDNKRKATSTALLSASPLAKDKAELQWRQTRGVTAFLLALLAVPLSRSAPRKGRFSTLLPISILFIIIFYAGNICRTLVANATIALAPGVWLVPLLMALGVLAFIARDLSLLRRRSK</sequence>
<dbReference type="PANTHER" id="PTHR33529">
    <property type="entry name" value="SLR0882 PROTEIN-RELATED"/>
    <property type="match status" value="1"/>
</dbReference>
<dbReference type="GO" id="GO:0015920">
    <property type="term" value="P:lipopolysaccharide transport"/>
    <property type="evidence" value="ECO:0007669"/>
    <property type="project" value="TreeGrafter"/>
</dbReference>
<comment type="function">
    <text evidence="1">Part of the ABC transporter complex LptBFG involved in the translocation of lipopolysaccharide (LPS) from the inner membrane to the outer membrane.</text>
</comment>
<organism evidence="12 13">
    <name type="scientific">Pseudomonas agarici</name>
    <dbReference type="NCBI Taxonomy" id="46677"/>
    <lineage>
        <taxon>Bacteria</taxon>
        <taxon>Pseudomonadati</taxon>
        <taxon>Pseudomonadota</taxon>
        <taxon>Gammaproteobacteria</taxon>
        <taxon>Pseudomonadales</taxon>
        <taxon>Pseudomonadaceae</taxon>
        <taxon>Pseudomonas</taxon>
    </lineage>
</organism>
<keyword evidence="8" id="KW-0812">Transmembrane</keyword>
<dbReference type="InterPro" id="IPR005495">
    <property type="entry name" value="LptG/LptF_permease"/>
</dbReference>
<evidence type="ECO:0000256" key="5">
    <source>
        <dbReference type="ARBA" id="ARBA00022448"/>
    </source>
</evidence>
<dbReference type="RefSeq" id="WP_017134313.1">
    <property type="nucleotide sequence ID" value="NZ_CP014135.1"/>
</dbReference>
<evidence type="ECO:0000256" key="1">
    <source>
        <dbReference type="ARBA" id="ARBA00002265"/>
    </source>
</evidence>
<dbReference type="Proteomes" id="UP000063229">
    <property type="component" value="Chromosome"/>
</dbReference>
<keyword evidence="9" id="KW-1133">Transmembrane helix</keyword>
<evidence type="ECO:0000256" key="6">
    <source>
        <dbReference type="ARBA" id="ARBA00022475"/>
    </source>
</evidence>
<accession>A0A0X1T7J3</accession>
<evidence type="ECO:0000256" key="4">
    <source>
        <dbReference type="ARBA" id="ARBA00014213"/>
    </source>
</evidence>
<evidence type="ECO:0000256" key="3">
    <source>
        <dbReference type="ARBA" id="ARBA00007725"/>
    </source>
</evidence>
<dbReference type="STRING" id="46677.AWM79_23555"/>
<comment type="subcellular location">
    <subcellularLocation>
        <location evidence="2">Cell inner membrane</location>
        <topology evidence="2">Multi-pass membrane protein</topology>
    </subcellularLocation>
</comment>
<dbReference type="NCBIfam" id="TIGR04407">
    <property type="entry name" value="LptF_YjgP"/>
    <property type="match status" value="1"/>
</dbReference>
<dbReference type="KEGG" id="pagb:AWM79_23555"/>
<keyword evidence="6" id="KW-1003">Cell membrane</keyword>
<name>A0A0X1T7J3_PSEAA</name>
<dbReference type="AlphaFoldDB" id="A0A0X1T7J3"/>
<proteinExistence type="inferred from homology"/>
<dbReference type="GO" id="GO:0043190">
    <property type="term" value="C:ATP-binding cassette (ABC) transporter complex"/>
    <property type="evidence" value="ECO:0007669"/>
    <property type="project" value="InterPro"/>
</dbReference>
<keyword evidence="5" id="KW-0813">Transport</keyword>